<dbReference type="InterPro" id="IPR006664">
    <property type="entry name" value="OMP_bac"/>
</dbReference>
<evidence type="ECO:0000256" key="3">
    <source>
        <dbReference type="ARBA" id="ARBA00023237"/>
    </source>
</evidence>
<accession>A0ABU5QF35</accession>
<evidence type="ECO:0000259" key="5">
    <source>
        <dbReference type="PROSITE" id="PS51123"/>
    </source>
</evidence>
<dbReference type="PANTHER" id="PTHR30329:SF21">
    <property type="entry name" value="LIPOPROTEIN YIAD-RELATED"/>
    <property type="match status" value="1"/>
</dbReference>
<proteinExistence type="predicted"/>
<dbReference type="Gene3D" id="2.60.40.1120">
    <property type="entry name" value="Carboxypeptidase-like, regulatory domain"/>
    <property type="match status" value="1"/>
</dbReference>
<dbReference type="InterPro" id="IPR011659">
    <property type="entry name" value="WD40"/>
</dbReference>
<dbReference type="RefSeq" id="WP_323298623.1">
    <property type="nucleotide sequence ID" value="NZ_JAYFUM010000027.1"/>
</dbReference>
<dbReference type="Proteomes" id="UP001302949">
    <property type="component" value="Unassembled WGS sequence"/>
</dbReference>
<dbReference type="PRINTS" id="PR01021">
    <property type="entry name" value="OMPADOMAIN"/>
</dbReference>
<name>A0ABU5QF35_9BACT</name>
<protein>
    <submittedName>
        <fullName evidence="6">OmpA family protein</fullName>
    </submittedName>
</protein>
<dbReference type="SUPFAM" id="SSF48452">
    <property type="entry name" value="TPR-like"/>
    <property type="match status" value="1"/>
</dbReference>
<dbReference type="PROSITE" id="PS51123">
    <property type="entry name" value="OMPA_2"/>
    <property type="match status" value="1"/>
</dbReference>
<organism evidence="6 7">
    <name type="scientific">Arcicella rigui</name>
    <dbReference type="NCBI Taxonomy" id="797020"/>
    <lineage>
        <taxon>Bacteria</taxon>
        <taxon>Pseudomonadati</taxon>
        <taxon>Bacteroidota</taxon>
        <taxon>Cytophagia</taxon>
        <taxon>Cytophagales</taxon>
        <taxon>Flectobacillaceae</taxon>
        <taxon>Arcicella</taxon>
    </lineage>
</organism>
<dbReference type="InterPro" id="IPR011990">
    <property type="entry name" value="TPR-like_helical_dom_sf"/>
</dbReference>
<dbReference type="CDD" id="cd07185">
    <property type="entry name" value="OmpA_C-like"/>
    <property type="match status" value="1"/>
</dbReference>
<gene>
    <name evidence="6" type="ORF">VB248_20090</name>
</gene>
<comment type="caution">
    <text evidence="6">The sequence shown here is derived from an EMBL/GenBank/DDBJ whole genome shotgun (WGS) entry which is preliminary data.</text>
</comment>
<evidence type="ECO:0000256" key="2">
    <source>
        <dbReference type="ARBA" id="ARBA00023136"/>
    </source>
</evidence>
<dbReference type="Pfam" id="PF07676">
    <property type="entry name" value="PD40"/>
    <property type="match status" value="2"/>
</dbReference>
<dbReference type="SUPFAM" id="SSF103088">
    <property type="entry name" value="OmpA-like"/>
    <property type="match status" value="1"/>
</dbReference>
<dbReference type="Gene3D" id="1.25.40.10">
    <property type="entry name" value="Tetratricopeptide repeat domain"/>
    <property type="match status" value="1"/>
</dbReference>
<dbReference type="InterPro" id="IPR036737">
    <property type="entry name" value="OmpA-like_sf"/>
</dbReference>
<comment type="subcellular location">
    <subcellularLocation>
        <location evidence="1">Cell outer membrane</location>
    </subcellularLocation>
</comment>
<dbReference type="EMBL" id="JAYFUM010000027">
    <property type="protein sequence ID" value="MEA5141466.1"/>
    <property type="molecule type" value="Genomic_DNA"/>
</dbReference>
<keyword evidence="3" id="KW-0998">Cell outer membrane</keyword>
<dbReference type="Pfam" id="PF13620">
    <property type="entry name" value="CarboxypepD_reg"/>
    <property type="match status" value="1"/>
</dbReference>
<keyword evidence="7" id="KW-1185">Reference proteome</keyword>
<keyword evidence="2 4" id="KW-0472">Membrane</keyword>
<dbReference type="InterPro" id="IPR011042">
    <property type="entry name" value="6-blade_b-propeller_TolB-like"/>
</dbReference>
<evidence type="ECO:0000256" key="1">
    <source>
        <dbReference type="ARBA" id="ARBA00004442"/>
    </source>
</evidence>
<dbReference type="Pfam" id="PF00691">
    <property type="entry name" value="OmpA"/>
    <property type="match status" value="1"/>
</dbReference>
<dbReference type="Gene3D" id="2.120.10.30">
    <property type="entry name" value="TolB, C-terminal domain"/>
    <property type="match status" value="1"/>
</dbReference>
<dbReference type="InterPro" id="IPR006665">
    <property type="entry name" value="OmpA-like"/>
</dbReference>
<evidence type="ECO:0000313" key="7">
    <source>
        <dbReference type="Proteomes" id="UP001302949"/>
    </source>
</evidence>
<sequence>MNKLSYTIILVGVFIAFFSGQALAQSKLKAANREFEQMAYLDAVKLYEEFLHDTRDKNESYNSQQLLKNLGFSYRKIQDTRNAERVFGKLLRDFPEVESEYYLYYAQALAANQKYRESQKYFAIYGDKQKEDLRGKRFTVSYMDMNHFYRDSSSYKVEYLSINSRQADFSPAYYKGGLVFCSARDEGGGIKRVFAWNQTPFLNLYFAPDTSLLNPKTGLQVASSLGGMSASNAEVAPQEAPQSKIEEFSRTLNTKYHEGPLTFFNDGKKVVFTRNNYNKGRARVSKDGTNRLKLYSASLTKQNWGDVKELPFNSNEYSCGHPALTPDNTKMYFVSDMPGGFGGTDVYVVTYNNGAWGVPVNLGREINTEGNEMFPFVDENGNLYFASDGHEGLGGLDIFFAKLKDGNLEGSVVNVGAPLNSEKDDFGLITDGQRQSGYFSSNRKKGVHDDNIYSFHKECHPLNLIVTDALTKAVIESADVRTVLNGENQELKVTNTMGLVSICLQSQSEYEFKVFKEGYQVKSMNYSTSSLTDNSTTLQIELTKSNTSVLTGVIRSEVNKKPISGVKVVLENEKDKTKQVVVTGKDGGYEFEVKPETPHSLIAEKDNYATNKEAIPNVDKTPAKYQSEQGMFRQGDVVKLNNIYYDFDKYVLRKDATLELERTVIPVLKKYPAIKIEIRSHTDSRASASYNLTLSEQRAKSVVKYLLNKGVDPARLVYKGYGETEPINECEDGVECSEDQHQENRRTEFKILTVK</sequence>
<dbReference type="Gene3D" id="3.30.1330.60">
    <property type="entry name" value="OmpA-like domain"/>
    <property type="match status" value="1"/>
</dbReference>
<feature type="domain" description="OmpA-like" evidence="5">
    <location>
        <begin position="632"/>
        <end position="755"/>
    </location>
</feature>
<dbReference type="InterPro" id="IPR008969">
    <property type="entry name" value="CarboxyPept-like_regulatory"/>
</dbReference>
<reference evidence="6 7" key="1">
    <citation type="submission" date="2023-12" db="EMBL/GenBank/DDBJ databases">
        <title>Novel species of the genus Arcicella isolated from rivers.</title>
        <authorList>
            <person name="Lu H."/>
        </authorList>
    </citation>
    <scope>NUCLEOTIDE SEQUENCE [LARGE SCALE GENOMIC DNA]</scope>
    <source>
        <strain evidence="6 7">KCTC 23307</strain>
    </source>
</reference>
<dbReference type="SUPFAM" id="SSF49464">
    <property type="entry name" value="Carboxypeptidase regulatory domain-like"/>
    <property type="match status" value="1"/>
</dbReference>
<dbReference type="PANTHER" id="PTHR30329">
    <property type="entry name" value="STATOR ELEMENT OF FLAGELLAR MOTOR COMPLEX"/>
    <property type="match status" value="1"/>
</dbReference>
<dbReference type="SUPFAM" id="SSF82171">
    <property type="entry name" value="DPP6 N-terminal domain-like"/>
    <property type="match status" value="1"/>
</dbReference>
<dbReference type="InterPro" id="IPR050330">
    <property type="entry name" value="Bact_OuterMem_StrucFunc"/>
</dbReference>
<evidence type="ECO:0000256" key="4">
    <source>
        <dbReference type="PROSITE-ProRule" id="PRU00473"/>
    </source>
</evidence>
<evidence type="ECO:0000313" key="6">
    <source>
        <dbReference type="EMBL" id="MEA5141466.1"/>
    </source>
</evidence>